<evidence type="ECO:0000313" key="1">
    <source>
        <dbReference type="EMBL" id="UZK55806.1"/>
    </source>
</evidence>
<accession>A0ABY6PVI6</accession>
<dbReference type="InterPro" id="IPR001387">
    <property type="entry name" value="Cro/C1-type_HTH"/>
</dbReference>
<sequence length="200" mass="21160">MAGLTGLSQSFLSMLESGTRRLTNIRRIAQFLEGVSAPVGLCPEVPRKPPVDAVPDSLPAVGQGGSLPGLAAQAAAQSMLFAEHITSSNVSQGEIEQLAGELARIATDYVHAPLLPLFHDLLFHRDRAFELLKGRQKPGQTRELFLLAGVSCLLLAHASQNLGDERSAMAQVNTASTCAEMADHRGLQGVGQGTAARCPR</sequence>
<gene>
    <name evidence="1" type="ORF">NEH16_18280</name>
</gene>
<dbReference type="Proteomes" id="UP001164963">
    <property type="component" value="Chromosome"/>
</dbReference>
<evidence type="ECO:0000313" key="2">
    <source>
        <dbReference type="Proteomes" id="UP001164963"/>
    </source>
</evidence>
<reference evidence="1" key="1">
    <citation type="journal article" date="2022" name="Front. Microbiol.">
        <title>Mirubactin C rescues the lethal effect of cell wall biosynthesis mutations in Bacillus subtilis.</title>
        <authorList>
            <person name="Kepplinger B."/>
            <person name="Wen X."/>
            <person name="Tyler A.R."/>
            <person name="Kim B.Y."/>
            <person name="Brown J."/>
            <person name="Banks P."/>
            <person name="Dashti Y."/>
            <person name="Mackenzie E.S."/>
            <person name="Wills C."/>
            <person name="Kawai Y."/>
            <person name="Waldron K.J."/>
            <person name="Allenby N.E.E."/>
            <person name="Wu L.J."/>
            <person name="Hall M.J."/>
            <person name="Errington J."/>
        </authorList>
    </citation>
    <scope>NUCLEOTIDE SEQUENCE</scope>
    <source>
        <strain evidence="1">MDA8-470</strain>
    </source>
</reference>
<dbReference type="EMBL" id="CP098740">
    <property type="protein sequence ID" value="UZK55806.1"/>
    <property type="molecule type" value="Genomic_DNA"/>
</dbReference>
<protein>
    <submittedName>
        <fullName evidence="1">Helix-turn-helix domain-containing protein</fullName>
    </submittedName>
</protein>
<dbReference type="CDD" id="cd00093">
    <property type="entry name" value="HTH_XRE"/>
    <property type="match status" value="1"/>
</dbReference>
<proteinExistence type="predicted"/>
<organism evidence="1 2">
    <name type="scientific">Streptomyces drozdowiczii</name>
    <dbReference type="NCBI Taxonomy" id="202862"/>
    <lineage>
        <taxon>Bacteria</taxon>
        <taxon>Bacillati</taxon>
        <taxon>Actinomycetota</taxon>
        <taxon>Actinomycetes</taxon>
        <taxon>Kitasatosporales</taxon>
        <taxon>Streptomycetaceae</taxon>
        <taxon>Streptomyces</taxon>
    </lineage>
</organism>
<name>A0ABY6PVI6_9ACTN</name>
<keyword evidence="2" id="KW-1185">Reference proteome</keyword>